<reference evidence="2" key="1">
    <citation type="submission" date="2022-09" db="EMBL/GenBank/DDBJ databases">
        <title>Novel Mycoplasma species identified in domestic and wild animals.</title>
        <authorList>
            <person name="Volokhov D.V."/>
            <person name="Furtak V.A."/>
            <person name="Zagorodnyaya T.A."/>
        </authorList>
    </citation>
    <scope>NUCLEOTIDE SEQUENCE</scope>
    <source>
        <strain evidence="2">Oakley</strain>
    </source>
</reference>
<gene>
    <name evidence="2" type="ORF">N7548_03700</name>
</gene>
<dbReference type="EMBL" id="JAOVQM010000002">
    <property type="protein sequence ID" value="MCV2231928.1"/>
    <property type="molecule type" value="Genomic_DNA"/>
</dbReference>
<dbReference type="CDD" id="cd00093">
    <property type="entry name" value="HTH_XRE"/>
    <property type="match status" value="1"/>
</dbReference>
<dbReference type="Gene3D" id="1.10.260.40">
    <property type="entry name" value="lambda repressor-like DNA-binding domains"/>
    <property type="match status" value="1"/>
</dbReference>
<dbReference type="Proteomes" id="UP001177160">
    <property type="component" value="Unassembled WGS sequence"/>
</dbReference>
<protein>
    <submittedName>
        <fullName evidence="2">Helix-turn-helix domain-containing protein</fullName>
    </submittedName>
</protein>
<organism evidence="2 3">
    <name type="scientific">Paracholeplasma manati</name>
    <dbReference type="NCBI Taxonomy" id="591373"/>
    <lineage>
        <taxon>Bacteria</taxon>
        <taxon>Bacillati</taxon>
        <taxon>Mycoplasmatota</taxon>
        <taxon>Mollicutes</taxon>
        <taxon>Acholeplasmatales</taxon>
        <taxon>Acholeplasmataceae</taxon>
        <taxon>Paracholeplasma</taxon>
    </lineage>
</organism>
<dbReference type="SUPFAM" id="SSF47413">
    <property type="entry name" value="lambda repressor-like DNA-binding domains"/>
    <property type="match status" value="1"/>
</dbReference>
<evidence type="ECO:0000259" key="1">
    <source>
        <dbReference type="PROSITE" id="PS50943"/>
    </source>
</evidence>
<comment type="caution">
    <text evidence="2">The sequence shown here is derived from an EMBL/GenBank/DDBJ whole genome shotgun (WGS) entry which is preliminary data.</text>
</comment>
<sequence length="76" mass="8445">MKKRSTGLNLDYIRGCLAQSRISQKQLAKFLNKSENSINAALNGKTLFSSIEIKMMSELFGVSVESLFVDNKEGSK</sequence>
<evidence type="ECO:0000313" key="2">
    <source>
        <dbReference type="EMBL" id="MCV2231928.1"/>
    </source>
</evidence>
<proteinExistence type="predicted"/>
<accession>A0ABT2Y644</accession>
<evidence type="ECO:0000313" key="3">
    <source>
        <dbReference type="Proteomes" id="UP001177160"/>
    </source>
</evidence>
<dbReference type="RefSeq" id="WP_263608081.1">
    <property type="nucleotide sequence ID" value="NZ_JAOVQM010000002.1"/>
</dbReference>
<keyword evidence="3" id="KW-1185">Reference proteome</keyword>
<name>A0ABT2Y644_9MOLU</name>
<dbReference type="Pfam" id="PF01381">
    <property type="entry name" value="HTH_3"/>
    <property type="match status" value="1"/>
</dbReference>
<dbReference type="InterPro" id="IPR010982">
    <property type="entry name" value="Lambda_DNA-bd_dom_sf"/>
</dbReference>
<dbReference type="InterPro" id="IPR001387">
    <property type="entry name" value="Cro/C1-type_HTH"/>
</dbReference>
<dbReference type="PROSITE" id="PS50943">
    <property type="entry name" value="HTH_CROC1"/>
    <property type="match status" value="1"/>
</dbReference>
<dbReference type="SMART" id="SM00530">
    <property type="entry name" value="HTH_XRE"/>
    <property type="match status" value="1"/>
</dbReference>
<feature type="domain" description="HTH cro/C1-type" evidence="1">
    <location>
        <begin position="13"/>
        <end position="67"/>
    </location>
</feature>